<evidence type="ECO:0000256" key="6">
    <source>
        <dbReference type="ARBA" id="ARBA00023242"/>
    </source>
</evidence>
<keyword evidence="6" id="KW-0539">Nucleus</keyword>
<dbReference type="Proteomes" id="UP000694388">
    <property type="component" value="Unplaced"/>
</dbReference>
<comment type="similarity">
    <text evidence="3">Belongs to the CENP-L/IML3 family.</text>
</comment>
<dbReference type="GeneTree" id="ENSGT00390000013877"/>
<evidence type="ECO:0000313" key="9">
    <source>
        <dbReference type="Proteomes" id="UP000694388"/>
    </source>
</evidence>
<evidence type="ECO:0000313" key="8">
    <source>
        <dbReference type="Ensembl" id="ENSEBUP00000027534.1"/>
    </source>
</evidence>
<reference evidence="8" key="1">
    <citation type="submission" date="2025-08" db="UniProtKB">
        <authorList>
            <consortium name="Ensembl"/>
        </authorList>
    </citation>
    <scope>IDENTIFICATION</scope>
</reference>
<keyword evidence="7" id="KW-0137">Centromere</keyword>
<dbReference type="GO" id="GO:0000775">
    <property type="term" value="C:chromosome, centromeric region"/>
    <property type="evidence" value="ECO:0007669"/>
    <property type="project" value="UniProtKB-SubCell"/>
</dbReference>
<dbReference type="InterPro" id="IPR025204">
    <property type="entry name" value="CENP-L"/>
</dbReference>
<comment type="subcellular location">
    <subcellularLocation>
        <location evidence="2">Chromosome</location>
        <location evidence="2">Centromere</location>
    </subcellularLocation>
    <subcellularLocation>
        <location evidence="1">Nucleus</location>
    </subcellularLocation>
</comment>
<evidence type="ECO:0000256" key="2">
    <source>
        <dbReference type="ARBA" id="ARBA00004584"/>
    </source>
</evidence>
<evidence type="ECO:0000256" key="5">
    <source>
        <dbReference type="ARBA" id="ARBA00022454"/>
    </source>
</evidence>
<dbReference type="AlphaFoldDB" id="A0A8C4X2A8"/>
<evidence type="ECO:0000256" key="1">
    <source>
        <dbReference type="ARBA" id="ARBA00004123"/>
    </source>
</evidence>
<dbReference type="Pfam" id="PF13092">
    <property type="entry name" value="CENP-L"/>
    <property type="match status" value="1"/>
</dbReference>
<organism evidence="8 9">
    <name type="scientific">Eptatretus burgeri</name>
    <name type="common">Inshore hagfish</name>
    <dbReference type="NCBI Taxonomy" id="7764"/>
    <lineage>
        <taxon>Eukaryota</taxon>
        <taxon>Metazoa</taxon>
        <taxon>Chordata</taxon>
        <taxon>Craniata</taxon>
        <taxon>Vertebrata</taxon>
        <taxon>Cyclostomata</taxon>
        <taxon>Myxini</taxon>
        <taxon>Myxiniformes</taxon>
        <taxon>Myxinidae</taxon>
        <taxon>Eptatretinae</taxon>
        <taxon>Eptatretus</taxon>
    </lineage>
</organism>
<sequence>YFCFLKAMKSLTKKHFHAYRVSPLCMFSYPRLQHYAQMLETFLTAEVKCAGDPTTNSGFHTNISVFPGLATGQRDPEAILIQIFCKQEQKRPAWEGLLCSVEPEPSYLTVCMPFVLLPLLLVHGPKKFTTAWKTWFERTFDCCVSPLVIPSYELAWMAALWAGAMSVPRTLDLQWSSPPPVSDGLHITMSVNRNDALRLWDCVHTSGEEEVGLFKQGLEEHIFHHFHVILDAMILESVSSGVASANNSGHIKVLFHKPLVHILVASSYLLDILIPTKGS</sequence>
<name>A0A8C4X2A8_EPTBU</name>
<evidence type="ECO:0000256" key="4">
    <source>
        <dbReference type="ARBA" id="ARBA00016380"/>
    </source>
</evidence>
<protein>
    <recommendedName>
        <fullName evidence="4">Centromere protein L</fullName>
    </recommendedName>
</protein>
<reference evidence="8" key="2">
    <citation type="submission" date="2025-09" db="UniProtKB">
        <authorList>
            <consortium name="Ensembl"/>
        </authorList>
    </citation>
    <scope>IDENTIFICATION</scope>
</reference>
<evidence type="ECO:0000256" key="7">
    <source>
        <dbReference type="ARBA" id="ARBA00023328"/>
    </source>
</evidence>
<dbReference type="OMA" id="TIDANDC"/>
<keyword evidence="9" id="KW-1185">Reference proteome</keyword>
<evidence type="ECO:0000256" key="3">
    <source>
        <dbReference type="ARBA" id="ARBA00011060"/>
    </source>
</evidence>
<keyword evidence="5" id="KW-0158">Chromosome</keyword>
<dbReference type="Ensembl" id="ENSEBUT00000028110.1">
    <property type="protein sequence ID" value="ENSEBUP00000027534.1"/>
    <property type="gene ID" value="ENSEBUG00000016862.1"/>
</dbReference>
<proteinExistence type="inferred from homology"/>
<accession>A0A8C4X2A8</accession>
<dbReference type="GO" id="GO:0005634">
    <property type="term" value="C:nucleus"/>
    <property type="evidence" value="ECO:0007669"/>
    <property type="project" value="UniProtKB-SubCell"/>
</dbReference>
<dbReference type="PANTHER" id="PTHR31740:SF2">
    <property type="entry name" value="CENTROMERE PROTEIN L"/>
    <property type="match status" value="1"/>
</dbReference>
<dbReference type="PANTHER" id="PTHR31740">
    <property type="entry name" value="CENTROMERE PROTEIN L"/>
    <property type="match status" value="1"/>
</dbReference>